<evidence type="ECO:0000259" key="16">
    <source>
        <dbReference type="SMART" id="SM00852"/>
    </source>
</evidence>
<dbReference type="InterPro" id="IPR008284">
    <property type="entry name" value="MoCF_biosynth_CS"/>
</dbReference>
<dbReference type="Gene3D" id="3.40.980.10">
    <property type="entry name" value="MoaB/Mog-like domain"/>
    <property type="match status" value="2"/>
</dbReference>
<dbReference type="GO" id="GO:0098970">
    <property type="term" value="P:postsynaptic neurotransmitter receptor diffusion trapping"/>
    <property type="evidence" value="ECO:0007669"/>
    <property type="project" value="TreeGrafter"/>
</dbReference>
<keyword evidence="8" id="KW-0547">Nucleotide-binding</keyword>
<dbReference type="FunFam" id="2.40.340.10:FF:000007">
    <property type="entry name" value="Molybdopterin molybdenumtransferase"/>
    <property type="match status" value="1"/>
</dbReference>
<comment type="similarity">
    <text evidence="4">In the C-terminal section; belongs to the MoeA family.</text>
</comment>
<comment type="cofactor">
    <cofactor evidence="1 14">
        <name>Mg(2+)</name>
        <dbReference type="ChEBI" id="CHEBI:18420"/>
    </cofactor>
</comment>
<evidence type="ECO:0000256" key="12">
    <source>
        <dbReference type="ARBA" id="ARBA00023268"/>
    </source>
</evidence>
<dbReference type="EMBL" id="WJQU01000001">
    <property type="protein sequence ID" value="KAJ6646447.1"/>
    <property type="molecule type" value="Genomic_DNA"/>
</dbReference>
<dbReference type="InterPro" id="IPR036688">
    <property type="entry name" value="MoeA_C_domain_IV_sf"/>
</dbReference>
<feature type="domain" description="MoaB/Mog" evidence="16">
    <location>
        <begin position="392"/>
        <end position="531"/>
    </location>
</feature>
<keyword evidence="18" id="KW-1185">Reference proteome</keyword>
<dbReference type="Pfam" id="PF03454">
    <property type="entry name" value="MoeA_C"/>
    <property type="match status" value="1"/>
</dbReference>
<dbReference type="GO" id="GO:0007529">
    <property type="term" value="P:establishment of synaptic specificity at neuromuscular junction"/>
    <property type="evidence" value="ECO:0007669"/>
    <property type="project" value="TreeGrafter"/>
</dbReference>
<sequence length="632" mass="69664">MHSRIVKMESTKKSSVSSVGILTISDSCSKGSAIDASGPHLKELVQAQFNPKFIQYDIIPDDMDKIENTLLYYADVLHLNLVLTTGGTGFSHRDVTPEATKKILDKEAPQLQLAMSLASLEKTKFAVLSRAVSGIRKQSLIINMPGSKKAVSECFESVRDVLSHAIELIRNDLEQVQSVHRCVQDAQSHPPNKAEKTKSLPRHICPHKTGTGDGIDRNSPYPMIGVEEARRIILSKLRQYNRNEIASFTSFESPLDLPPFRASIKDGYAVKSGGGKGIKKVIGYVSAGDEINDDDFTGDCCYKINTGAPLPNHADCVIQVEDTKVIEIDSNVEKIIEILVEPSKDLDIRPIGNDLWKGERLFPDGCFPDSVSYPAMFASVGQIREFLQPKIGIISTGDELIAAGNELSSGKIYDSNTVMLKELLHRFGFTDIRSVIAEDSYKSLFERMKEMTNTCTVTICTGGVSMGDKDFVKKVLLDLKMDLVIGRVNMKPGKPMTYASNPQGKHVFGLPGNPVSAFVTFHLFVLPALRYLQGQEEQKLQLSVISVELLNDSIELDPRPEFVRATIISVKGKLYAEVTGNQISSRLQSICGADVLLHLPPRSSNQTFVSKGAVLDASVLKHDFISFYRNQL</sequence>
<organism evidence="17 18">
    <name type="scientific">Pseudolycoriella hygida</name>
    <dbReference type="NCBI Taxonomy" id="35572"/>
    <lineage>
        <taxon>Eukaryota</taxon>
        <taxon>Metazoa</taxon>
        <taxon>Ecdysozoa</taxon>
        <taxon>Arthropoda</taxon>
        <taxon>Hexapoda</taxon>
        <taxon>Insecta</taxon>
        <taxon>Pterygota</taxon>
        <taxon>Neoptera</taxon>
        <taxon>Endopterygota</taxon>
        <taxon>Diptera</taxon>
        <taxon>Nematocera</taxon>
        <taxon>Sciaroidea</taxon>
        <taxon>Sciaridae</taxon>
        <taxon>Pseudolycoriella</taxon>
    </lineage>
</organism>
<keyword evidence="11 14" id="KW-0501">Molybdenum cofactor biosynthesis</keyword>
<evidence type="ECO:0000256" key="4">
    <source>
        <dbReference type="ARBA" id="ARBA00008339"/>
    </source>
</evidence>
<comment type="catalytic activity">
    <reaction evidence="14">
        <text>molybdopterin + ATP + H(+) = adenylyl-molybdopterin + diphosphate</text>
        <dbReference type="Rhea" id="RHEA:31331"/>
        <dbReference type="ChEBI" id="CHEBI:15378"/>
        <dbReference type="ChEBI" id="CHEBI:30616"/>
        <dbReference type="ChEBI" id="CHEBI:33019"/>
        <dbReference type="ChEBI" id="CHEBI:58698"/>
        <dbReference type="ChEBI" id="CHEBI:62727"/>
    </reaction>
</comment>
<dbReference type="Pfam" id="PF00994">
    <property type="entry name" value="MoCF_biosynth"/>
    <property type="match status" value="2"/>
</dbReference>
<comment type="function">
    <text evidence="14">Catalyzes two steps in the biosynthesis of the molybdenum cofactor. In the first step, molybdopterin is adenylated. Subsequently, molybdate is inserted into adenylated molybdopterin and AMP is released.</text>
</comment>
<keyword evidence="9" id="KW-0067">ATP-binding</keyword>
<dbReference type="GO" id="GO:0097112">
    <property type="term" value="P:gamma-aminobutyric acid receptor clustering"/>
    <property type="evidence" value="ECO:0007669"/>
    <property type="project" value="TreeGrafter"/>
</dbReference>
<keyword evidence="5 14" id="KW-0500">Molybdenum</keyword>
<evidence type="ECO:0000256" key="8">
    <source>
        <dbReference type="ARBA" id="ARBA00022741"/>
    </source>
</evidence>
<dbReference type="SMART" id="SM00852">
    <property type="entry name" value="MoCF_biosynth"/>
    <property type="match status" value="2"/>
</dbReference>
<reference evidence="17" key="1">
    <citation type="submission" date="2022-07" db="EMBL/GenBank/DDBJ databases">
        <authorList>
            <person name="Trinca V."/>
            <person name="Uliana J.V.C."/>
            <person name="Torres T.T."/>
            <person name="Ward R.J."/>
            <person name="Monesi N."/>
        </authorList>
    </citation>
    <scope>NUCLEOTIDE SEQUENCE</scope>
    <source>
        <strain evidence="17">HSMRA1968</strain>
        <tissue evidence="17">Whole embryos</tissue>
    </source>
</reference>
<evidence type="ECO:0000313" key="17">
    <source>
        <dbReference type="EMBL" id="KAJ6646447.1"/>
    </source>
</evidence>
<comment type="similarity">
    <text evidence="14">Belongs to the MoeA family.</text>
</comment>
<feature type="region of interest" description="Disordered" evidence="15">
    <location>
        <begin position="183"/>
        <end position="219"/>
    </location>
</feature>
<evidence type="ECO:0000256" key="7">
    <source>
        <dbReference type="ARBA" id="ARBA00022723"/>
    </source>
</evidence>
<dbReference type="CDD" id="cd00887">
    <property type="entry name" value="MoeA"/>
    <property type="match status" value="1"/>
</dbReference>
<dbReference type="PROSITE" id="PS01078">
    <property type="entry name" value="MOCF_BIOSYNTHESIS_1"/>
    <property type="match status" value="1"/>
</dbReference>
<dbReference type="PANTHER" id="PTHR10192">
    <property type="entry name" value="MOLYBDOPTERIN BIOSYNTHESIS PROTEIN"/>
    <property type="match status" value="1"/>
</dbReference>
<dbReference type="InterPro" id="IPR001453">
    <property type="entry name" value="MoaB/Mog_dom"/>
</dbReference>
<name>A0A9Q0S5S4_9DIPT</name>
<comment type="similarity">
    <text evidence="3">In the N-terminal section; belongs to the MoaB/Mog family.</text>
</comment>
<keyword evidence="7 14" id="KW-0479">Metal-binding</keyword>
<keyword evidence="12" id="KW-0511">Multifunctional enzyme</keyword>
<dbReference type="InterPro" id="IPR036425">
    <property type="entry name" value="MoaB/Mog-like_dom_sf"/>
</dbReference>
<dbReference type="Gene3D" id="2.170.190.11">
    <property type="entry name" value="Molybdopterin biosynthesis moea protein, domain 3"/>
    <property type="match status" value="1"/>
</dbReference>
<dbReference type="InterPro" id="IPR036135">
    <property type="entry name" value="MoeA_linker/N_sf"/>
</dbReference>
<dbReference type="InterPro" id="IPR005111">
    <property type="entry name" value="MoeA_C_domain_IV"/>
</dbReference>
<comment type="caution">
    <text evidence="17">The sequence shown here is derived from an EMBL/GenBank/DDBJ whole genome shotgun (WGS) entry which is preliminary data.</text>
</comment>
<dbReference type="InterPro" id="IPR038987">
    <property type="entry name" value="MoeA-like"/>
</dbReference>
<dbReference type="CDD" id="cd00886">
    <property type="entry name" value="MogA_MoaB"/>
    <property type="match status" value="1"/>
</dbReference>
<evidence type="ECO:0000256" key="14">
    <source>
        <dbReference type="RuleBase" id="RU365090"/>
    </source>
</evidence>
<dbReference type="Proteomes" id="UP001151699">
    <property type="component" value="Chromosome A"/>
</dbReference>
<dbReference type="GO" id="GO:0030425">
    <property type="term" value="C:dendrite"/>
    <property type="evidence" value="ECO:0007669"/>
    <property type="project" value="TreeGrafter"/>
</dbReference>
<dbReference type="OrthoDB" id="4349954at2759"/>
<evidence type="ECO:0000256" key="10">
    <source>
        <dbReference type="ARBA" id="ARBA00022842"/>
    </source>
</evidence>
<evidence type="ECO:0000256" key="2">
    <source>
        <dbReference type="ARBA" id="ARBA00005046"/>
    </source>
</evidence>
<dbReference type="Gene3D" id="2.40.340.10">
    <property type="entry name" value="MoeA, C-terminal, domain IV"/>
    <property type="match status" value="1"/>
</dbReference>
<evidence type="ECO:0000256" key="11">
    <source>
        <dbReference type="ARBA" id="ARBA00023150"/>
    </source>
</evidence>
<evidence type="ECO:0000256" key="5">
    <source>
        <dbReference type="ARBA" id="ARBA00022505"/>
    </source>
</evidence>
<comment type="pathway">
    <text evidence="2 14">Cofactor biosynthesis; molybdopterin biosynthesis.</text>
</comment>
<dbReference type="InterPro" id="IPR005110">
    <property type="entry name" value="MoeA_linker/N"/>
</dbReference>
<evidence type="ECO:0000256" key="9">
    <source>
        <dbReference type="ARBA" id="ARBA00022840"/>
    </source>
</evidence>
<dbReference type="SUPFAM" id="SSF63867">
    <property type="entry name" value="MoeA C-terminal domain-like"/>
    <property type="match status" value="1"/>
</dbReference>
<dbReference type="FunFam" id="3.40.980.10:FF:000004">
    <property type="entry name" value="Molybdopterin molybdenumtransferase"/>
    <property type="match status" value="1"/>
</dbReference>
<dbReference type="NCBIfam" id="TIGR00177">
    <property type="entry name" value="molyb_syn"/>
    <property type="match status" value="2"/>
</dbReference>
<dbReference type="GO" id="GO:0099634">
    <property type="term" value="C:postsynaptic specialization membrane"/>
    <property type="evidence" value="ECO:0007669"/>
    <property type="project" value="GOC"/>
</dbReference>
<dbReference type="FunFam" id="3.40.980.10:FF:000002">
    <property type="entry name" value="Molybdopterin molybdenumtransferase"/>
    <property type="match status" value="1"/>
</dbReference>
<dbReference type="GO" id="GO:0006777">
    <property type="term" value="P:Mo-molybdopterin cofactor biosynthetic process"/>
    <property type="evidence" value="ECO:0007669"/>
    <property type="project" value="UniProtKB-UniRule"/>
</dbReference>
<dbReference type="GO" id="GO:0005829">
    <property type="term" value="C:cytosol"/>
    <property type="evidence" value="ECO:0007669"/>
    <property type="project" value="TreeGrafter"/>
</dbReference>
<dbReference type="Pfam" id="PF03453">
    <property type="entry name" value="MoeA_N"/>
    <property type="match status" value="1"/>
</dbReference>
<gene>
    <name evidence="17" type="primary">cin</name>
    <name evidence="17" type="ORF">Bhyg_01658</name>
</gene>
<dbReference type="GO" id="GO:0046872">
    <property type="term" value="F:metal ion binding"/>
    <property type="evidence" value="ECO:0007669"/>
    <property type="project" value="UniProtKB-UniRule"/>
</dbReference>
<dbReference type="SUPFAM" id="SSF53218">
    <property type="entry name" value="Molybdenum cofactor biosynthesis proteins"/>
    <property type="match status" value="2"/>
</dbReference>
<protein>
    <submittedName>
        <fullName evidence="17">Molybdenum cofactor synthesis protein cinnamon</fullName>
    </submittedName>
</protein>
<dbReference type="SUPFAM" id="SSF63882">
    <property type="entry name" value="MoeA N-terminal region -like"/>
    <property type="match status" value="1"/>
</dbReference>
<comment type="catalytic activity">
    <reaction evidence="13">
        <text>adenylyl-molybdopterin + molybdate = Mo-molybdopterin + AMP + H(+)</text>
        <dbReference type="Rhea" id="RHEA:35047"/>
        <dbReference type="ChEBI" id="CHEBI:15378"/>
        <dbReference type="ChEBI" id="CHEBI:36264"/>
        <dbReference type="ChEBI" id="CHEBI:62727"/>
        <dbReference type="ChEBI" id="CHEBI:71302"/>
        <dbReference type="ChEBI" id="CHEBI:456215"/>
        <dbReference type="EC" id="2.10.1.1"/>
    </reaction>
</comment>
<dbReference type="GO" id="GO:0005524">
    <property type="term" value="F:ATP binding"/>
    <property type="evidence" value="ECO:0007669"/>
    <property type="project" value="UniProtKB-UniRule"/>
</dbReference>
<keyword evidence="10 14" id="KW-0460">Magnesium</keyword>
<proteinExistence type="inferred from homology"/>
<evidence type="ECO:0000256" key="6">
    <source>
        <dbReference type="ARBA" id="ARBA00022679"/>
    </source>
</evidence>
<dbReference type="GO" id="GO:0061599">
    <property type="term" value="F:molybdopterin molybdotransferase activity"/>
    <property type="evidence" value="ECO:0007669"/>
    <property type="project" value="UniProtKB-UniRule"/>
</dbReference>
<keyword evidence="6 14" id="KW-0808">Transferase</keyword>
<evidence type="ECO:0000256" key="1">
    <source>
        <dbReference type="ARBA" id="ARBA00001946"/>
    </source>
</evidence>
<feature type="domain" description="MoaB/Mog" evidence="16">
    <location>
        <begin position="20"/>
        <end position="165"/>
    </location>
</feature>
<dbReference type="FunFam" id="2.170.190.11:FF:000001">
    <property type="entry name" value="Molybdopterin molybdenumtransferase"/>
    <property type="match status" value="1"/>
</dbReference>
<evidence type="ECO:0000256" key="3">
    <source>
        <dbReference type="ARBA" id="ARBA00007589"/>
    </source>
</evidence>
<dbReference type="GO" id="GO:0072579">
    <property type="term" value="P:glycine receptor clustering"/>
    <property type="evidence" value="ECO:0007669"/>
    <property type="project" value="TreeGrafter"/>
</dbReference>
<evidence type="ECO:0000256" key="13">
    <source>
        <dbReference type="ARBA" id="ARBA00047317"/>
    </source>
</evidence>
<dbReference type="AlphaFoldDB" id="A0A9Q0S5S4"/>
<dbReference type="Gene3D" id="3.90.105.10">
    <property type="entry name" value="Molybdopterin biosynthesis moea protein, domain 2"/>
    <property type="match status" value="1"/>
</dbReference>
<dbReference type="GO" id="GO:0061598">
    <property type="term" value="F:molybdopterin adenylyltransferase activity"/>
    <property type="evidence" value="ECO:0007669"/>
    <property type="project" value="UniProtKB-UniRule"/>
</dbReference>
<evidence type="ECO:0000313" key="18">
    <source>
        <dbReference type="Proteomes" id="UP001151699"/>
    </source>
</evidence>
<accession>A0A9Q0S5S4</accession>
<dbReference type="PANTHER" id="PTHR10192:SF5">
    <property type="entry name" value="GEPHYRIN"/>
    <property type="match status" value="1"/>
</dbReference>
<evidence type="ECO:0000256" key="15">
    <source>
        <dbReference type="SAM" id="MobiDB-lite"/>
    </source>
</evidence>